<sequence>MTTDQELIQKFESQAGVLLEKAQQYLTTALPGGPGVFAYVVVSSLVGKLFGHTKDYVERAINKPVTLPDFVYVEPLDEELEVFFDDKRFKSLRAEFPEKYEDFTNEDWLKMRRYYKPLYYTFYFKDPFMVQMFSFEIQSQNYKRIIQDFELLPLYKQALNSVPSASRQHALWCAVTSIMKDTVNDVWNKEYAKDLFEEAKGHPEVAELIENIKAKVREKVDIEKLMEWKETIEYITGRSLSPETTKRPEPAMKALEYVTTVLPDGQLTIPKDVVRQLDLKTLAKVRVLLLCEES</sequence>
<accession>A0A9D5Q840</accession>
<dbReference type="AlphaFoldDB" id="A0A9D5Q840"/>
<name>A0A9D5Q840_9BACT</name>
<protein>
    <submittedName>
        <fullName evidence="1">Uncharacterized protein</fullName>
    </submittedName>
</protein>
<evidence type="ECO:0000313" key="2">
    <source>
        <dbReference type="Proteomes" id="UP000649604"/>
    </source>
</evidence>
<comment type="caution">
    <text evidence="1">The sequence shown here is derived from an EMBL/GenBank/DDBJ whole genome shotgun (WGS) entry which is preliminary data.</text>
</comment>
<reference evidence="1" key="1">
    <citation type="submission" date="2019-11" db="EMBL/GenBank/DDBJ databases">
        <title>Microbial mats filling the niche in hypersaline microbial mats.</title>
        <authorList>
            <person name="Wong H.L."/>
            <person name="Macleod F.I."/>
            <person name="White R.A. III"/>
            <person name="Burns B.P."/>
        </authorList>
    </citation>
    <scope>NUCLEOTIDE SEQUENCE</scope>
    <source>
        <strain evidence="1">Rbin_158</strain>
    </source>
</reference>
<proteinExistence type="predicted"/>
<evidence type="ECO:0000313" key="1">
    <source>
        <dbReference type="EMBL" id="MBD3327585.1"/>
    </source>
</evidence>
<gene>
    <name evidence="1" type="ORF">GF339_23580</name>
</gene>
<dbReference type="EMBL" id="WJJP01000762">
    <property type="protein sequence ID" value="MBD3327585.1"/>
    <property type="molecule type" value="Genomic_DNA"/>
</dbReference>
<organism evidence="1 2">
    <name type="scientific">candidate division KSB3 bacterium</name>
    <dbReference type="NCBI Taxonomy" id="2044937"/>
    <lineage>
        <taxon>Bacteria</taxon>
        <taxon>candidate division KSB3</taxon>
    </lineage>
</organism>
<dbReference type="Proteomes" id="UP000649604">
    <property type="component" value="Unassembled WGS sequence"/>
</dbReference>